<evidence type="ECO:0000256" key="1">
    <source>
        <dbReference type="ARBA" id="ARBA00023125"/>
    </source>
</evidence>
<dbReference type="Pfam" id="PF14278">
    <property type="entry name" value="TetR_C_8"/>
    <property type="match status" value="1"/>
</dbReference>
<dbReference type="GO" id="GO:0003677">
    <property type="term" value="F:DNA binding"/>
    <property type="evidence" value="ECO:0007669"/>
    <property type="project" value="UniProtKB-UniRule"/>
</dbReference>
<accession>A0A7G9B1A8</accession>
<dbReference type="KEGG" id="ohi:H8790_07490"/>
<sequence length="185" mass="21469">MAQTTKRALAESMKKLLAKSPLDKITVKDLVEDCGVNRQTFYYHFHDVYDLVEWIFREEFANIAREEIDYGRWSEVLYRLADHLTENRALILNVYNSISHGEVTRYVNRVLRPYVAAIVEEQAKGIRVSLENRDFVTDLYTQGAAGLMCNWIETGMRRSQLLRLEKFEQAVDGSLGLVLKNFEGK</sequence>
<gene>
    <name evidence="4" type="ORF">H8790_07490</name>
</gene>
<evidence type="ECO:0000256" key="2">
    <source>
        <dbReference type="PROSITE-ProRule" id="PRU00335"/>
    </source>
</evidence>
<reference evidence="4 5" key="1">
    <citation type="submission" date="2020-08" db="EMBL/GenBank/DDBJ databases">
        <authorList>
            <person name="Liu C."/>
            <person name="Sun Q."/>
        </authorList>
    </citation>
    <scope>NUCLEOTIDE SEQUENCE [LARGE SCALE GENOMIC DNA]</scope>
    <source>
        <strain evidence="4 5">NSJ-62</strain>
    </source>
</reference>
<name>A0A7G9B1A8_9FIRM</name>
<dbReference type="PANTHER" id="PTHR43479:SF7">
    <property type="entry name" value="TETR-FAMILY TRANSCRIPTIONAL REGULATOR"/>
    <property type="match status" value="1"/>
</dbReference>
<keyword evidence="1 2" id="KW-0238">DNA-binding</keyword>
<feature type="DNA-binding region" description="H-T-H motif" evidence="2">
    <location>
        <begin position="26"/>
        <end position="45"/>
    </location>
</feature>
<dbReference type="PANTHER" id="PTHR43479">
    <property type="entry name" value="ACREF/ENVCD OPERON REPRESSOR-RELATED"/>
    <property type="match status" value="1"/>
</dbReference>
<dbReference type="EMBL" id="CP060490">
    <property type="protein sequence ID" value="QNL43339.1"/>
    <property type="molecule type" value="Genomic_DNA"/>
</dbReference>
<evidence type="ECO:0000259" key="3">
    <source>
        <dbReference type="PROSITE" id="PS50977"/>
    </source>
</evidence>
<organism evidence="4 5">
    <name type="scientific">Oscillibacter hominis</name>
    <dbReference type="NCBI Taxonomy" id="2763056"/>
    <lineage>
        <taxon>Bacteria</taxon>
        <taxon>Bacillati</taxon>
        <taxon>Bacillota</taxon>
        <taxon>Clostridia</taxon>
        <taxon>Eubacteriales</taxon>
        <taxon>Oscillospiraceae</taxon>
        <taxon>Oscillibacter</taxon>
    </lineage>
</organism>
<evidence type="ECO:0000313" key="5">
    <source>
        <dbReference type="Proteomes" id="UP000515960"/>
    </source>
</evidence>
<proteinExistence type="predicted"/>
<dbReference type="AlphaFoldDB" id="A0A7G9B1A8"/>
<dbReference type="InterPro" id="IPR050624">
    <property type="entry name" value="HTH-type_Tx_Regulator"/>
</dbReference>
<dbReference type="PROSITE" id="PS50977">
    <property type="entry name" value="HTH_TETR_2"/>
    <property type="match status" value="1"/>
</dbReference>
<dbReference type="Pfam" id="PF00440">
    <property type="entry name" value="TetR_N"/>
    <property type="match status" value="1"/>
</dbReference>
<dbReference type="Gene3D" id="1.10.357.10">
    <property type="entry name" value="Tetracycline Repressor, domain 2"/>
    <property type="match status" value="1"/>
</dbReference>
<dbReference type="SUPFAM" id="SSF46689">
    <property type="entry name" value="Homeodomain-like"/>
    <property type="match status" value="1"/>
</dbReference>
<dbReference type="InterPro" id="IPR009057">
    <property type="entry name" value="Homeodomain-like_sf"/>
</dbReference>
<keyword evidence="5" id="KW-1185">Reference proteome</keyword>
<dbReference type="RefSeq" id="WP_187331930.1">
    <property type="nucleotide sequence ID" value="NZ_CP060490.1"/>
</dbReference>
<evidence type="ECO:0000313" key="4">
    <source>
        <dbReference type="EMBL" id="QNL43339.1"/>
    </source>
</evidence>
<dbReference type="InterPro" id="IPR001647">
    <property type="entry name" value="HTH_TetR"/>
</dbReference>
<feature type="domain" description="HTH tetR-type" evidence="3">
    <location>
        <begin position="3"/>
        <end position="63"/>
    </location>
</feature>
<dbReference type="Proteomes" id="UP000515960">
    <property type="component" value="Chromosome"/>
</dbReference>
<dbReference type="InterPro" id="IPR039532">
    <property type="entry name" value="TetR_C_Firmicutes"/>
</dbReference>
<protein>
    <submittedName>
        <fullName evidence="4">TetR/AcrR family transcriptional regulator C-terminal domain-containing protein</fullName>
    </submittedName>
</protein>